<dbReference type="Proteomes" id="UP001327027">
    <property type="component" value="Unassembled WGS sequence"/>
</dbReference>
<organism evidence="3 4">
    <name type="scientific">Aquimarina gracilis</name>
    <dbReference type="NCBI Taxonomy" id="874422"/>
    <lineage>
        <taxon>Bacteria</taxon>
        <taxon>Pseudomonadati</taxon>
        <taxon>Bacteroidota</taxon>
        <taxon>Flavobacteriia</taxon>
        <taxon>Flavobacteriales</taxon>
        <taxon>Flavobacteriaceae</taxon>
        <taxon>Aquimarina</taxon>
    </lineage>
</organism>
<dbReference type="Gene3D" id="3.80.10.10">
    <property type="entry name" value="Ribonuclease Inhibitor"/>
    <property type="match status" value="1"/>
</dbReference>
<evidence type="ECO:0000259" key="2">
    <source>
        <dbReference type="Pfam" id="PF18962"/>
    </source>
</evidence>
<evidence type="ECO:0000256" key="1">
    <source>
        <dbReference type="ARBA" id="ARBA00022729"/>
    </source>
</evidence>
<keyword evidence="1" id="KW-0732">Signal</keyword>
<keyword evidence="4" id="KW-1185">Reference proteome</keyword>
<proteinExistence type="predicted"/>
<dbReference type="EMBL" id="JAYKLX010000003">
    <property type="protein sequence ID" value="MEB3345359.1"/>
    <property type="molecule type" value="Genomic_DNA"/>
</dbReference>
<gene>
    <name evidence="3" type="ORF">U6A24_07815</name>
</gene>
<evidence type="ECO:0000313" key="4">
    <source>
        <dbReference type="Proteomes" id="UP001327027"/>
    </source>
</evidence>
<accession>A0ABU5ZTF2</accession>
<name>A0ABU5ZTF2_9FLAO</name>
<comment type="caution">
    <text evidence="3">The sequence shown here is derived from an EMBL/GenBank/DDBJ whole genome shotgun (WGS) entry which is preliminary data.</text>
</comment>
<sequence>MNAKEVMKNQLPFKSKWSLITFYLLLLMVTYGQSFTVGDIRYGIISSTEVMVVDYLGTATSVSIPEKVVSNGMEYTLTHIGTSAFQKTELVESVIIPNSVRSIGRNAFGWNQLERVTIPKKMEGVGFWSFSDHPDLTTVVVGGTGPLIFEVKTRTFTSNSDGFVDGYRGEKNLIVPLSDRIFYQQHRDDWFVHSESIAVNVVQPFNNTNKLCDFTVYPNPAQDKIHIQLSEGEGLQQVNIYNTLGVQLYSSLTLKIDVSDLYSGMYILEIETKTGARVVKRIIINKA</sequence>
<dbReference type="RefSeq" id="WP_324179385.1">
    <property type="nucleotide sequence ID" value="NZ_BAABAW010000008.1"/>
</dbReference>
<feature type="domain" description="Secretion system C-terminal sorting" evidence="2">
    <location>
        <begin position="216"/>
        <end position="284"/>
    </location>
</feature>
<dbReference type="InterPro" id="IPR032675">
    <property type="entry name" value="LRR_dom_sf"/>
</dbReference>
<dbReference type="InterPro" id="IPR026444">
    <property type="entry name" value="Secre_tail"/>
</dbReference>
<dbReference type="NCBIfam" id="TIGR04183">
    <property type="entry name" value="Por_Secre_tail"/>
    <property type="match status" value="1"/>
</dbReference>
<reference evidence="3 4" key="1">
    <citation type="journal article" date="2013" name="Int. J. Syst. Evol. Microbiol.">
        <title>Aquimarina gracilis sp. nov., isolated from the gut microflora of a mussel, Mytilus coruscus, and emended description of Aquimarina spongiae.</title>
        <authorList>
            <person name="Park S.C."/>
            <person name="Choe H.N."/>
            <person name="Baik K.S."/>
            <person name="Seong C.N."/>
        </authorList>
    </citation>
    <scope>NUCLEOTIDE SEQUENCE [LARGE SCALE GENOMIC DNA]</scope>
    <source>
        <strain evidence="3 4">PSC32</strain>
    </source>
</reference>
<protein>
    <submittedName>
        <fullName evidence="3">T9SS type A sorting domain-containing protein</fullName>
    </submittedName>
</protein>
<dbReference type="Pfam" id="PF18962">
    <property type="entry name" value="Por_Secre_tail"/>
    <property type="match status" value="1"/>
</dbReference>
<dbReference type="Pfam" id="PF13306">
    <property type="entry name" value="LRR_5"/>
    <property type="match status" value="1"/>
</dbReference>
<evidence type="ECO:0000313" key="3">
    <source>
        <dbReference type="EMBL" id="MEB3345359.1"/>
    </source>
</evidence>
<dbReference type="InterPro" id="IPR026906">
    <property type="entry name" value="LRR_5"/>
</dbReference>